<protein>
    <recommendedName>
        <fullName evidence="5">Transmembrane protein</fullName>
    </recommendedName>
</protein>
<keyword evidence="4" id="KW-1185">Reference proteome</keyword>
<keyword evidence="2" id="KW-0472">Membrane</keyword>
<dbReference type="AlphaFoldDB" id="A0AAX6DRA8"/>
<proteinExistence type="predicted"/>
<feature type="compositionally biased region" description="Low complexity" evidence="1">
    <location>
        <begin position="196"/>
        <end position="205"/>
    </location>
</feature>
<dbReference type="PANTHER" id="PTHR34188:SF5">
    <property type="entry name" value="OS05G0131900 PROTEIN"/>
    <property type="match status" value="1"/>
</dbReference>
<reference evidence="3" key="2">
    <citation type="submission" date="2023-04" db="EMBL/GenBank/DDBJ databases">
        <authorList>
            <person name="Bruccoleri R.E."/>
            <person name="Oakeley E.J."/>
            <person name="Faust A.-M."/>
            <person name="Dessus-Babus S."/>
            <person name="Altorfer M."/>
            <person name="Burckhardt D."/>
            <person name="Oertli M."/>
            <person name="Naumann U."/>
            <person name="Petersen F."/>
            <person name="Wong J."/>
        </authorList>
    </citation>
    <scope>NUCLEOTIDE SEQUENCE</scope>
    <source>
        <strain evidence="3">GSM-AAB239-AS_SAM_17_03QT</strain>
        <tissue evidence="3">Leaf</tissue>
    </source>
</reference>
<evidence type="ECO:0008006" key="5">
    <source>
        <dbReference type="Google" id="ProtNLM"/>
    </source>
</evidence>
<reference evidence="3" key="1">
    <citation type="journal article" date="2023" name="GigaByte">
        <title>Genome assembly of the bearded iris, Iris pallida Lam.</title>
        <authorList>
            <person name="Bruccoleri R.E."/>
            <person name="Oakeley E.J."/>
            <person name="Faust A.M.E."/>
            <person name="Altorfer M."/>
            <person name="Dessus-Babus S."/>
            <person name="Burckhardt D."/>
            <person name="Oertli M."/>
            <person name="Naumann U."/>
            <person name="Petersen F."/>
            <person name="Wong J."/>
        </authorList>
    </citation>
    <scope>NUCLEOTIDE SEQUENCE</scope>
    <source>
        <strain evidence="3">GSM-AAB239-AS_SAM_17_03QT</strain>
    </source>
</reference>
<keyword evidence="2" id="KW-0812">Transmembrane</keyword>
<evidence type="ECO:0000313" key="4">
    <source>
        <dbReference type="Proteomes" id="UP001140949"/>
    </source>
</evidence>
<evidence type="ECO:0000256" key="2">
    <source>
        <dbReference type="SAM" id="Phobius"/>
    </source>
</evidence>
<name>A0AAX6DRA8_IRIPA</name>
<keyword evidence="2" id="KW-1133">Transmembrane helix</keyword>
<dbReference type="Proteomes" id="UP001140949">
    <property type="component" value="Unassembled WGS sequence"/>
</dbReference>
<dbReference type="EMBL" id="JANAVB010042420">
    <property type="protein sequence ID" value="KAJ6794256.1"/>
    <property type="molecule type" value="Genomic_DNA"/>
</dbReference>
<gene>
    <name evidence="3" type="ORF">M6B38_231610</name>
</gene>
<evidence type="ECO:0000313" key="3">
    <source>
        <dbReference type="EMBL" id="KAJ6794256.1"/>
    </source>
</evidence>
<accession>A0AAX6DRA8</accession>
<feature type="compositionally biased region" description="Basic and acidic residues" evidence="1">
    <location>
        <begin position="68"/>
        <end position="77"/>
    </location>
</feature>
<feature type="transmembrane region" description="Helical" evidence="2">
    <location>
        <begin position="141"/>
        <end position="160"/>
    </location>
</feature>
<feature type="compositionally biased region" description="Basic residues" evidence="1">
    <location>
        <begin position="78"/>
        <end position="88"/>
    </location>
</feature>
<evidence type="ECO:0000256" key="1">
    <source>
        <dbReference type="SAM" id="MobiDB-lite"/>
    </source>
</evidence>
<comment type="caution">
    <text evidence="3">The sequence shown here is derived from an EMBL/GenBank/DDBJ whole genome shotgun (WGS) entry which is preliminary data.</text>
</comment>
<organism evidence="3 4">
    <name type="scientific">Iris pallida</name>
    <name type="common">Sweet iris</name>
    <dbReference type="NCBI Taxonomy" id="29817"/>
    <lineage>
        <taxon>Eukaryota</taxon>
        <taxon>Viridiplantae</taxon>
        <taxon>Streptophyta</taxon>
        <taxon>Embryophyta</taxon>
        <taxon>Tracheophyta</taxon>
        <taxon>Spermatophyta</taxon>
        <taxon>Magnoliopsida</taxon>
        <taxon>Liliopsida</taxon>
        <taxon>Asparagales</taxon>
        <taxon>Iridaceae</taxon>
        <taxon>Iridoideae</taxon>
        <taxon>Irideae</taxon>
        <taxon>Iris</taxon>
    </lineage>
</organism>
<feature type="region of interest" description="Disordered" evidence="1">
    <location>
        <begin position="59"/>
        <end position="103"/>
    </location>
</feature>
<sequence length="223" mass="23852">MVQMDLNSLKERDLAIDLESGTNALIGEGAVTNGFAGCDESTKFERGCNDGGALVEKKFGAEGSGSPLEKKKVGGEKPKKKSAKKPPKPPRPPRAPSMDDTDQKLIREINELAMLKRARVERMRALKRMKNAKAANTNSNLVPWIITLIFCVVIIWQGFFSRGSSSLRFHGSPESSVGARGGFISVQFYNASAAQGSSSASPNSNVEQVTELDNHGGGSRAAG</sequence>
<dbReference type="PANTHER" id="PTHR34188">
    <property type="entry name" value="OS01G0299500 PROTEIN"/>
    <property type="match status" value="1"/>
</dbReference>
<feature type="region of interest" description="Disordered" evidence="1">
    <location>
        <begin position="196"/>
        <end position="223"/>
    </location>
</feature>